<dbReference type="Pfam" id="PF03031">
    <property type="entry name" value="NIF"/>
    <property type="match status" value="1"/>
</dbReference>
<dbReference type="RefSeq" id="XP_021839722.2">
    <property type="nucleotide sequence ID" value="XM_021984030.2"/>
</dbReference>
<dbReference type="InterPro" id="IPR023214">
    <property type="entry name" value="HAD_sf"/>
</dbReference>
<proteinExistence type="predicted"/>
<dbReference type="InterPro" id="IPR036412">
    <property type="entry name" value="HAD-like_sf"/>
</dbReference>
<dbReference type="PANTHER" id="PTHR23081">
    <property type="entry name" value="RNA POLYMERASE II CTD PHOSPHATASE"/>
    <property type="match status" value="1"/>
</dbReference>
<feature type="domain" description="FCP1 homology" evidence="7">
    <location>
        <begin position="101"/>
        <end position="281"/>
    </location>
</feature>
<dbReference type="GO" id="GO:0005634">
    <property type="term" value="C:nucleus"/>
    <property type="evidence" value="ECO:0007669"/>
    <property type="project" value="UniProtKB-SubCell"/>
</dbReference>
<dbReference type="PROSITE" id="PS50969">
    <property type="entry name" value="FCP1"/>
    <property type="match status" value="1"/>
</dbReference>
<dbReference type="AlphaFoldDB" id="A0A9R0HZA9"/>
<dbReference type="Gene3D" id="3.40.50.1000">
    <property type="entry name" value="HAD superfamily/HAD-like"/>
    <property type="match status" value="1"/>
</dbReference>
<keyword evidence="8" id="KW-1185">Reference proteome</keyword>
<evidence type="ECO:0000313" key="8">
    <source>
        <dbReference type="Proteomes" id="UP000813463"/>
    </source>
</evidence>
<dbReference type="Proteomes" id="UP000813463">
    <property type="component" value="Chromosome 5"/>
</dbReference>
<evidence type="ECO:0000256" key="4">
    <source>
        <dbReference type="ARBA" id="ARBA00047761"/>
    </source>
</evidence>
<protein>
    <recommendedName>
        <fullName evidence="6">RNA polymerase II C-terminal domain phosphatase-like</fullName>
        <ecNumber evidence="6">3.1.3.16</ecNumber>
    </recommendedName>
</protein>
<reference evidence="9" key="2">
    <citation type="submission" date="2025-08" db="UniProtKB">
        <authorList>
            <consortium name="RefSeq"/>
        </authorList>
    </citation>
    <scope>IDENTIFICATION</scope>
    <source>
        <tissue evidence="9">Leaf</tissue>
    </source>
</reference>
<dbReference type="GeneID" id="110779534"/>
<dbReference type="SUPFAM" id="SSF56784">
    <property type="entry name" value="HAD-like"/>
    <property type="match status" value="1"/>
</dbReference>
<evidence type="ECO:0000256" key="6">
    <source>
        <dbReference type="RuleBase" id="RU366066"/>
    </source>
</evidence>
<evidence type="ECO:0000313" key="9">
    <source>
        <dbReference type="RefSeq" id="XP_021839722.2"/>
    </source>
</evidence>
<dbReference type="NCBIfam" id="TIGR02250">
    <property type="entry name" value="FCP1_euk"/>
    <property type="match status" value="1"/>
</dbReference>
<dbReference type="InterPro" id="IPR011947">
    <property type="entry name" value="FCP1_euk"/>
</dbReference>
<comment type="catalytic activity">
    <reaction evidence="4 6">
        <text>O-phospho-L-seryl-[protein] + H2O = L-seryl-[protein] + phosphate</text>
        <dbReference type="Rhea" id="RHEA:20629"/>
        <dbReference type="Rhea" id="RHEA-COMP:9863"/>
        <dbReference type="Rhea" id="RHEA-COMP:11604"/>
        <dbReference type="ChEBI" id="CHEBI:15377"/>
        <dbReference type="ChEBI" id="CHEBI:29999"/>
        <dbReference type="ChEBI" id="CHEBI:43474"/>
        <dbReference type="ChEBI" id="CHEBI:83421"/>
        <dbReference type="EC" id="3.1.3.16"/>
    </reaction>
</comment>
<name>A0A9R0HZA9_SPIOL</name>
<evidence type="ECO:0000259" key="7">
    <source>
        <dbReference type="PROSITE" id="PS50969"/>
    </source>
</evidence>
<comment type="subcellular location">
    <subcellularLocation>
        <location evidence="1 6">Nucleus</location>
    </subcellularLocation>
</comment>
<dbReference type="InterPro" id="IPR039189">
    <property type="entry name" value="Fcp1"/>
</dbReference>
<dbReference type="PANTHER" id="PTHR23081:SF36">
    <property type="entry name" value="RNA POLYMERASE II SUBUNIT A C-TERMINAL DOMAIN PHOSPHATASE"/>
    <property type="match status" value="1"/>
</dbReference>
<dbReference type="CDD" id="cd07521">
    <property type="entry name" value="HAD_FCP1-like"/>
    <property type="match status" value="1"/>
</dbReference>
<comment type="function">
    <text evidence="6">This promotes the activity of RNA polymerase II.</text>
</comment>
<evidence type="ECO:0000256" key="1">
    <source>
        <dbReference type="ARBA" id="ARBA00004123"/>
    </source>
</evidence>
<dbReference type="KEGG" id="soe:110779534"/>
<keyword evidence="3 6" id="KW-0539">Nucleus</keyword>
<reference evidence="8" key="1">
    <citation type="journal article" date="2021" name="Nat. Commun.">
        <title>Genomic analyses provide insights into spinach domestication and the genetic basis of agronomic traits.</title>
        <authorList>
            <person name="Cai X."/>
            <person name="Sun X."/>
            <person name="Xu C."/>
            <person name="Sun H."/>
            <person name="Wang X."/>
            <person name="Ge C."/>
            <person name="Zhang Z."/>
            <person name="Wang Q."/>
            <person name="Fei Z."/>
            <person name="Jiao C."/>
            <person name="Wang Q."/>
        </authorList>
    </citation>
    <scope>NUCLEOTIDE SEQUENCE [LARGE SCALE GENOMIC DNA]</scope>
    <source>
        <strain evidence="8">cv. Varoflay</strain>
    </source>
</reference>
<dbReference type="SMART" id="SM00577">
    <property type="entry name" value="CPDc"/>
    <property type="match status" value="1"/>
</dbReference>
<evidence type="ECO:0000256" key="3">
    <source>
        <dbReference type="ARBA" id="ARBA00023242"/>
    </source>
</evidence>
<comment type="catalytic activity">
    <reaction evidence="5 6">
        <text>O-phospho-L-threonyl-[protein] + H2O = L-threonyl-[protein] + phosphate</text>
        <dbReference type="Rhea" id="RHEA:47004"/>
        <dbReference type="Rhea" id="RHEA-COMP:11060"/>
        <dbReference type="Rhea" id="RHEA-COMP:11605"/>
        <dbReference type="ChEBI" id="CHEBI:15377"/>
        <dbReference type="ChEBI" id="CHEBI:30013"/>
        <dbReference type="ChEBI" id="CHEBI:43474"/>
        <dbReference type="ChEBI" id="CHEBI:61977"/>
        <dbReference type="EC" id="3.1.3.16"/>
    </reaction>
</comment>
<accession>A0A9R0HZA9</accession>
<evidence type="ECO:0000256" key="5">
    <source>
        <dbReference type="ARBA" id="ARBA00048336"/>
    </source>
</evidence>
<dbReference type="GO" id="GO:0008420">
    <property type="term" value="F:RNA polymerase II CTD heptapeptide repeat phosphatase activity"/>
    <property type="evidence" value="ECO:0000318"/>
    <property type="project" value="GO_Central"/>
</dbReference>
<keyword evidence="2 6" id="KW-0378">Hydrolase</keyword>
<dbReference type="EC" id="3.1.3.16" evidence="6"/>
<dbReference type="InterPro" id="IPR004274">
    <property type="entry name" value="FCP1_dom"/>
</dbReference>
<gene>
    <name evidence="9" type="primary">LOC110779534</name>
</gene>
<organism evidence="8 9">
    <name type="scientific">Spinacia oleracea</name>
    <name type="common">Spinach</name>
    <dbReference type="NCBI Taxonomy" id="3562"/>
    <lineage>
        <taxon>Eukaryota</taxon>
        <taxon>Viridiplantae</taxon>
        <taxon>Streptophyta</taxon>
        <taxon>Embryophyta</taxon>
        <taxon>Tracheophyta</taxon>
        <taxon>Spermatophyta</taxon>
        <taxon>Magnoliopsida</taxon>
        <taxon>eudicotyledons</taxon>
        <taxon>Gunneridae</taxon>
        <taxon>Pentapetalae</taxon>
        <taxon>Caryophyllales</taxon>
        <taxon>Chenopodiaceae</taxon>
        <taxon>Chenopodioideae</taxon>
        <taxon>Anserineae</taxon>
        <taxon>Spinacia</taxon>
    </lineage>
</organism>
<evidence type="ECO:0000256" key="2">
    <source>
        <dbReference type="ARBA" id="ARBA00022801"/>
    </source>
</evidence>
<sequence length="367" mass="42586">MEQQQLDEETGTNFRLDLLSSLLGQQIASGILNYNTIDDDDEDRVPNSCPHPVFIGNSCTKCGQETNGTISTIPFWYIYPRLNVCLKEVNRIRDTNLQRLLSRRKLHLVVDLDHTLVHTRKLYKLSPEDRNFLRLRSKRYGVDYNLAGELGTLFQVGDGWTKLRPFVREFLREASTMFDITIYTLGCRAYAWDMSKLLDPDGMYFDNWRVISREDCVALDKHKKCLDVVLEHERVVVVMDDNEAVWEDHKTNLFKVTPYNYFSYFSPEDKVHDASPPRLSWSQLNGDESGENGVLAMALDKLRLVHQAFFDDNSTVKGIEDYGNRDVRQVLQRVLMKQKSLSKKQKKQQLKKINYNGLARNLQAAHL</sequence>